<dbReference type="AlphaFoldDB" id="A0A0D7A4V0"/>
<evidence type="ECO:0000313" key="2">
    <source>
        <dbReference type="EMBL" id="KIY45399.1"/>
    </source>
</evidence>
<sequence length="126" mass="13869">YVTYHNKERAMHGAGPLTWNPALSLVAQSWADKCEFKHSGGSYGENLAAGTDLTIGQAMQSWIDEEQQYKPDAPEPSNWTQMVWKHTYELGCAKAPCNGTLGSENGTTLFYVCEYNPAGNVDGEFS</sequence>
<proteinExistence type="predicted"/>
<name>A0A0D7A4V0_9AGAR</name>
<feature type="non-terminal residue" evidence="2">
    <location>
        <position position="126"/>
    </location>
</feature>
<dbReference type="InterPro" id="IPR035940">
    <property type="entry name" value="CAP_sf"/>
</dbReference>
<dbReference type="Gene3D" id="3.40.33.10">
    <property type="entry name" value="CAP"/>
    <property type="match status" value="1"/>
</dbReference>
<organism evidence="2 3">
    <name type="scientific">Fistulina hepatica ATCC 64428</name>
    <dbReference type="NCBI Taxonomy" id="1128425"/>
    <lineage>
        <taxon>Eukaryota</taxon>
        <taxon>Fungi</taxon>
        <taxon>Dikarya</taxon>
        <taxon>Basidiomycota</taxon>
        <taxon>Agaricomycotina</taxon>
        <taxon>Agaricomycetes</taxon>
        <taxon>Agaricomycetidae</taxon>
        <taxon>Agaricales</taxon>
        <taxon>Fistulinaceae</taxon>
        <taxon>Fistulina</taxon>
    </lineage>
</organism>
<evidence type="ECO:0000313" key="3">
    <source>
        <dbReference type="Proteomes" id="UP000054144"/>
    </source>
</evidence>
<feature type="domain" description="SCP" evidence="1">
    <location>
        <begin position="1"/>
        <end position="123"/>
    </location>
</feature>
<dbReference type="Pfam" id="PF00188">
    <property type="entry name" value="CAP"/>
    <property type="match status" value="1"/>
</dbReference>
<dbReference type="Proteomes" id="UP000054144">
    <property type="component" value="Unassembled WGS sequence"/>
</dbReference>
<dbReference type="SUPFAM" id="SSF55797">
    <property type="entry name" value="PR-1-like"/>
    <property type="match status" value="1"/>
</dbReference>
<keyword evidence="3" id="KW-1185">Reference proteome</keyword>
<accession>A0A0D7A4V0</accession>
<evidence type="ECO:0000259" key="1">
    <source>
        <dbReference type="SMART" id="SM00198"/>
    </source>
</evidence>
<feature type="non-terminal residue" evidence="2">
    <location>
        <position position="1"/>
    </location>
</feature>
<gene>
    <name evidence="2" type="ORF">FISHEDRAFT_30458</name>
</gene>
<dbReference type="EMBL" id="KN882048">
    <property type="protein sequence ID" value="KIY45399.1"/>
    <property type="molecule type" value="Genomic_DNA"/>
</dbReference>
<dbReference type="InterPro" id="IPR014044">
    <property type="entry name" value="CAP_dom"/>
</dbReference>
<dbReference type="PANTHER" id="PTHR10334">
    <property type="entry name" value="CYSTEINE-RICH SECRETORY PROTEIN-RELATED"/>
    <property type="match status" value="1"/>
</dbReference>
<protein>
    <submittedName>
        <fullName evidence="2">PR-1-like protein</fullName>
    </submittedName>
</protein>
<dbReference type="SMART" id="SM00198">
    <property type="entry name" value="SCP"/>
    <property type="match status" value="1"/>
</dbReference>
<dbReference type="InterPro" id="IPR001283">
    <property type="entry name" value="CRISP-related"/>
</dbReference>
<reference evidence="2 3" key="1">
    <citation type="journal article" date="2015" name="Fungal Genet. Biol.">
        <title>Evolution of novel wood decay mechanisms in Agaricales revealed by the genome sequences of Fistulina hepatica and Cylindrobasidium torrendii.</title>
        <authorList>
            <person name="Floudas D."/>
            <person name="Held B.W."/>
            <person name="Riley R."/>
            <person name="Nagy L.G."/>
            <person name="Koehler G."/>
            <person name="Ransdell A.S."/>
            <person name="Younus H."/>
            <person name="Chow J."/>
            <person name="Chiniquy J."/>
            <person name="Lipzen A."/>
            <person name="Tritt A."/>
            <person name="Sun H."/>
            <person name="Haridas S."/>
            <person name="LaButti K."/>
            <person name="Ohm R.A."/>
            <person name="Kues U."/>
            <person name="Blanchette R.A."/>
            <person name="Grigoriev I.V."/>
            <person name="Minto R.E."/>
            <person name="Hibbett D.S."/>
        </authorList>
    </citation>
    <scope>NUCLEOTIDE SEQUENCE [LARGE SCALE GENOMIC DNA]</scope>
    <source>
        <strain evidence="2 3">ATCC 64428</strain>
    </source>
</reference>
<dbReference type="PRINTS" id="PR00837">
    <property type="entry name" value="V5TPXLIKE"/>
</dbReference>
<dbReference type="OrthoDB" id="337038at2759"/>